<dbReference type="CDD" id="cd07067">
    <property type="entry name" value="HP_PGM_like"/>
    <property type="match status" value="1"/>
</dbReference>
<comment type="function">
    <text evidence="6">Displays phosphatase activity for serine/threonine residues, and dephosphorylates and activates Pk92B kinase. Has apparently no phosphoglycerate mutase activity.</text>
</comment>
<organism evidence="15 16">
    <name type="scientific">Nephila pilipes</name>
    <name type="common">Giant wood spider</name>
    <name type="synonym">Nephila maculata</name>
    <dbReference type="NCBI Taxonomy" id="299642"/>
    <lineage>
        <taxon>Eukaryota</taxon>
        <taxon>Metazoa</taxon>
        <taxon>Ecdysozoa</taxon>
        <taxon>Arthropoda</taxon>
        <taxon>Chelicerata</taxon>
        <taxon>Arachnida</taxon>
        <taxon>Araneae</taxon>
        <taxon>Araneomorphae</taxon>
        <taxon>Entelegynae</taxon>
        <taxon>Araneoidea</taxon>
        <taxon>Nephilidae</taxon>
        <taxon>Nephila</taxon>
    </lineage>
</organism>
<evidence type="ECO:0000256" key="10">
    <source>
        <dbReference type="ARBA" id="ARBA00042520"/>
    </source>
</evidence>
<dbReference type="EC" id="3.1.3.16" evidence="3"/>
<evidence type="ECO:0000256" key="5">
    <source>
        <dbReference type="ARBA" id="ARBA00022801"/>
    </source>
</evidence>
<evidence type="ECO:0000256" key="6">
    <source>
        <dbReference type="ARBA" id="ARBA00037234"/>
    </source>
</evidence>
<evidence type="ECO:0000256" key="1">
    <source>
        <dbReference type="ARBA" id="ARBA00004294"/>
    </source>
</evidence>
<dbReference type="Proteomes" id="UP000887013">
    <property type="component" value="Unassembled WGS sequence"/>
</dbReference>
<evidence type="ECO:0000256" key="11">
    <source>
        <dbReference type="ARBA" id="ARBA00047761"/>
    </source>
</evidence>
<dbReference type="SUPFAM" id="SSF53254">
    <property type="entry name" value="Phosphoglycerate mutase-like"/>
    <property type="match status" value="1"/>
</dbReference>
<evidence type="ECO:0000256" key="4">
    <source>
        <dbReference type="ARBA" id="ARBA00022787"/>
    </source>
</evidence>
<comment type="catalytic activity">
    <reaction evidence="11">
        <text>O-phospho-L-seryl-[protein] + H2O = L-seryl-[protein] + phosphate</text>
        <dbReference type="Rhea" id="RHEA:20629"/>
        <dbReference type="Rhea" id="RHEA-COMP:9863"/>
        <dbReference type="Rhea" id="RHEA-COMP:11604"/>
        <dbReference type="ChEBI" id="CHEBI:15377"/>
        <dbReference type="ChEBI" id="CHEBI:29999"/>
        <dbReference type="ChEBI" id="CHEBI:43474"/>
        <dbReference type="ChEBI" id="CHEBI:83421"/>
        <dbReference type="EC" id="3.1.3.16"/>
    </reaction>
</comment>
<feature type="transmembrane region" description="Helical" evidence="14">
    <location>
        <begin position="12"/>
        <end position="29"/>
    </location>
</feature>
<dbReference type="Gene3D" id="3.40.50.1240">
    <property type="entry name" value="Phosphoglycerate mutase-like"/>
    <property type="match status" value="1"/>
</dbReference>
<evidence type="ECO:0000256" key="12">
    <source>
        <dbReference type="ARBA" id="ARBA00048336"/>
    </source>
</evidence>
<reference evidence="15" key="1">
    <citation type="submission" date="2020-08" db="EMBL/GenBank/DDBJ databases">
        <title>Multicomponent nature underlies the extraordinary mechanical properties of spider dragline silk.</title>
        <authorList>
            <person name="Kono N."/>
            <person name="Nakamura H."/>
            <person name="Mori M."/>
            <person name="Yoshida Y."/>
            <person name="Ohtoshi R."/>
            <person name="Malay A.D."/>
            <person name="Moran D.A.P."/>
            <person name="Tomita M."/>
            <person name="Numata K."/>
            <person name="Arakawa K."/>
        </authorList>
    </citation>
    <scope>NUCLEOTIDE SEQUENCE</scope>
</reference>
<keyword evidence="14" id="KW-0812">Transmembrane</keyword>
<gene>
    <name evidence="15" type="primary">pgam5</name>
    <name evidence="15" type="ORF">NPIL_511771</name>
</gene>
<comment type="similarity">
    <text evidence="2">Belongs to the phosphoglycerate mutase family. BPG-dependent PGAM subfamily.</text>
</comment>
<evidence type="ECO:0000256" key="8">
    <source>
        <dbReference type="ARBA" id="ARBA00039765"/>
    </source>
</evidence>
<keyword evidence="16" id="KW-1185">Reference proteome</keyword>
<dbReference type="PANTHER" id="PTHR20935:SF0">
    <property type="entry name" value="SERINE_THREONINE-PROTEIN PHOSPHATASE PGAM5, MITOCHONDRIAL"/>
    <property type="match status" value="1"/>
</dbReference>
<comment type="catalytic activity">
    <reaction evidence="12">
        <text>O-phospho-L-threonyl-[protein] + H2O = L-threonyl-[protein] + phosphate</text>
        <dbReference type="Rhea" id="RHEA:47004"/>
        <dbReference type="Rhea" id="RHEA-COMP:11060"/>
        <dbReference type="Rhea" id="RHEA-COMP:11605"/>
        <dbReference type="ChEBI" id="CHEBI:15377"/>
        <dbReference type="ChEBI" id="CHEBI:30013"/>
        <dbReference type="ChEBI" id="CHEBI:43474"/>
        <dbReference type="ChEBI" id="CHEBI:61977"/>
        <dbReference type="EC" id="3.1.3.16"/>
    </reaction>
</comment>
<proteinExistence type="inferred from homology"/>
<dbReference type="InterPro" id="IPR051021">
    <property type="entry name" value="Mito_Ser/Thr_phosphatase"/>
</dbReference>
<name>A0A8X6UVQ1_NEPPI</name>
<dbReference type="EMBL" id="BMAW01040366">
    <property type="protein sequence ID" value="GFU59398.1"/>
    <property type="molecule type" value="Genomic_DNA"/>
</dbReference>
<evidence type="ECO:0000313" key="16">
    <source>
        <dbReference type="Proteomes" id="UP000887013"/>
    </source>
</evidence>
<dbReference type="OrthoDB" id="2118094at2759"/>
<evidence type="ECO:0000256" key="3">
    <source>
        <dbReference type="ARBA" id="ARBA00013081"/>
    </source>
</evidence>
<keyword evidence="5" id="KW-0378">Hydrolase</keyword>
<evidence type="ECO:0000256" key="2">
    <source>
        <dbReference type="ARBA" id="ARBA00006717"/>
    </source>
</evidence>
<comment type="subunit">
    <text evidence="7">Interacts with Pk92B/ASK1.</text>
</comment>
<sequence length="281" mass="32411">MGKNIFQLTSKWLYAASGGSIFVGLYHYFRPDESKCEALPDIFFQPSDKWNYNWDKREVSSLVKPCKDEDGSSDQNKIKEEKEKLIPTATRHIFLIRHGQYKDWKNDDKDRKLTPLGHQQAAMVGQRLKQLNFKYTTLIHSSMTRAKETANIVLKYLPTIPVETTDLLQEGNPIPSEPPMGTWREEYKYYEDGPRIEAAFRKYFHRAPATQKADSFDIIICHANVIRFFVCRVLQVAPEAWLRFALHHCSITWVAINPNGHVCVFAVGASGFMPPDKLTRV</sequence>
<keyword evidence="4" id="KW-1000">Mitochondrion outer membrane</keyword>
<evidence type="ECO:0000256" key="9">
    <source>
        <dbReference type="ARBA" id="ARBA00040722"/>
    </source>
</evidence>
<dbReference type="GO" id="GO:0005741">
    <property type="term" value="C:mitochondrial outer membrane"/>
    <property type="evidence" value="ECO:0007669"/>
    <property type="project" value="UniProtKB-SubCell"/>
</dbReference>
<dbReference type="Pfam" id="PF00300">
    <property type="entry name" value="His_Phos_1"/>
    <property type="match status" value="1"/>
</dbReference>
<keyword evidence="14" id="KW-0472">Membrane</keyword>
<evidence type="ECO:0000256" key="14">
    <source>
        <dbReference type="SAM" id="Phobius"/>
    </source>
</evidence>
<evidence type="ECO:0000256" key="13">
    <source>
        <dbReference type="PIRSR" id="PIRSR613078-2"/>
    </source>
</evidence>
<dbReference type="InterPro" id="IPR029033">
    <property type="entry name" value="His_PPase_superfam"/>
</dbReference>
<dbReference type="InterPro" id="IPR013078">
    <property type="entry name" value="His_Pase_superF_clade-1"/>
</dbReference>
<protein>
    <recommendedName>
        <fullName evidence="8">Serine/threonine-protein phosphatase PGAM5, mitochondrial</fullName>
        <ecNumber evidence="3">3.1.3.16</ecNumber>
    </recommendedName>
    <alternativeName>
        <fullName evidence="10">Phosphoglycerate mutase family member 5 homolog</fullName>
    </alternativeName>
    <alternativeName>
        <fullName evidence="9">Serine/threonine-protein phosphatase Pgam5, mitochondrial</fullName>
    </alternativeName>
</protein>
<comment type="caution">
    <text evidence="15">The sequence shown here is derived from an EMBL/GenBank/DDBJ whole genome shotgun (WGS) entry which is preliminary data.</text>
</comment>
<accession>A0A8X6UVQ1</accession>
<feature type="binding site" evidence="13">
    <location>
        <position position="145"/>
    </location>
    <ligand>
        <name>substrate</name>
    </ligand>
</feature>
<comment type="subcellular location">
    <subcellularLocation>
        <location evidence="1">Mitochondrion outer membrane</location>
    </subcellularLocation>
</comment>
<evidence type="ECO:0000256" key="7">
    <source>
        <dbReference type="ARBA" id="ARBA00038605"/>
    </source>
</evidence>
<keyword evidence="4" id="KW-0496">Mitochondrion</keyword>
<dbReference type="GO" id="GO:0004722">
    <property type="term" value="F:protein serine/threonine phosphatase activity"/>
    <property type="evidence" value="ECO:0007669"/>
    <property type="project" value="UniProtKB-EC"/>
</dbReference>
<dbReference type="GO" id="GO:0090141">
    <property type="term" value="P:positive regulation of mitochondrial fission"/>
    <property type="evidence" value="ECO:0007669"/>
    <property type="project" value="TreeGrafter"/>
</dbReference>
<dbReference type="SMART" id="SM00855">
    <property type="entry name" value="PGAM"/>
    <property type="match status" value="1"/>
</dbReference>
<dbReference type="PANTHER" id="PTHR20935">
    <property type="entry name" value="PHOSPHOGLYCERATE MUTASE-RELATED"/>
    <property type="match status" value="1"/>
</dbReference>
<dbReference type="AlphaFoldDB" id="A0A8X6UVQ1"/>
<keyword evidence="14" id="KW-1133">Transmembrane helix</keyword>
<evidence type="ECO:0000313" key="15">
    <source>
        <dbReference type="EMBL" id="GFU59398.1"/>
    </source>
</evidence>